<evidence type="ECO:0000259" key="1">
    <source>
        <dbReference type="Pfam" id="PF14392"/>
    </source>
</evidence>
<gene>
    <name evidence="2" type="ORF">J1N35_004098</name>
</gene>
<reference evidence="2 3" key="1">
    <citation type="journal article" date="2021" name="Plant Biotechnol. J.">
        <title>Multi-omics assisted identification of the key and species-specific regulatory components of drought-tolerant mechanisms in Gossypium stocksii.</title>
        <authorList>
            <person name="Yu D."/>
            <person name="Ke L."/>
            <person name="Zhang D."/>
            <person name="Wu Y."/>
            <person name="Sun Y."/>
            <person name="Mei J."/>
            <person name="Sun J."/>
            <person name="Sun Y."/>
        </authorList>
    </citation>
    <scope>NUCLEOTIDE SEQUENCE [LARGE SCALE GENOMIC DNA]</scope>
    <source>
        <strain evidence="3">cv. E1</strain>
        <tissue evidence="2">Leaf</tissue>
    </source>
</reference>
<accession>A0A9D3WCZ7</accession>
<dbReference type="AlphaFoldDB" id="A0A9D3WCZ7"/>
<dbReference type="Proteomes" id="UP000828251">
    <property type="component" value="Unassembled WGS sequence"/>
</dbReference>
<dbReference type="InterPro" id="IPR025836">
    <property type="entry name" value="Zn_knuckle_CX2CX4HX4C"/>
</dbReference>
<feature type="domain" description="Zinc knuckle CX2CX4HX4C" evidence="1">
    <location>
        <begin position="145"/>
        <end position="191"/>
    </location>
</feature>
<protein>
    <recommendedName>
        <fullName evidence="1">Zinc knuckle CX2CX4HX4C domain-containing protein</fullName>
    </recommendedName>
</protein>
<comment type="caution">
    <text evidence="2">The sequence shown here is derived from an EMBL/GenBank/DDBJ whole genome shotgun (WGS) entry which is preliminary data.</text>
</comment>
<dbReference type="InterPro" id="IPR040256">
    <property type="entry name" value="At4g02000-like"/>
</dbReference>
<dbReference type="PANTHER" id="PTHR31286">
    <property type="entry name" value="GLYCINE-RICH CELL WALL STRUCTURAL PROTEIN 1.8-LIKE"/>
    <property type="match status" value="1"/>
</dbReference>
<evidence type="ECO:0000313" key="3">
    <source>
        <dbReference type="Proteomes" id="UP000828251"/>
    </source>
</evidence>
<dbReference type="PANTHER" id="PTHR31286:SF153">
    <property type="entry name" value="DUF4283 DOMAIN PROTEIN"/>
    <property type="match status" value="1"/>
</dbReference>
<dbReference type="Pfam" id="PF14392">
    <property type="entry name" value="zf-CCHC_4"/>
    <property type="match status" value="1"/>
</dbReference>
<organism evidence="2 3">
    <name type="scientific">Gossypium stocksii</name>
    <dbReference type="NCBI Taxonomy" id="47602"/>
    <lineage>
        <taxon>Eukaryota</taxon>
        <taxon>Viridiplantae</taxon>
        <taxon>Streptophyta</taxon>
        <taxon>Embryophyta</taxon>
        <taxon>Tracheophyta</taxon>
        <taxon>Spermatophyta</taxon>
        <taxon>Magnoliopsida</taxon>
        <taxon>eudicotyledons</taxon>
        <taxon>Gunneridae</taxon>
        <taxon>Pentapetalae</taxon>
        <taxon>rosids</taxon>
        <taxon>malvids</taxon>
        <taxon>Malvales</taxon>
        <taxon>Malvaceae</taxon>
        <taxon>Malvoideae</taxon>
        <taxon>Gossypium</taxon>
    </lineage>
</organism>
<sequence length="281" mass="31738">MDEELANLSLLDEEEEALHGGHVVNDYSYPFCLVGRCLTDSVVHFPALRNTMADLWHPIGGICITNIRNKSHLLVLQRVQSGENPSVLDLNHTEFWVQIHELPAGMMCEPMAKQLGNFLGTFLEYDTAVSVLSQPAYMRIRVRLNVSAPLKRKKKIHLGNDVYAYVQFKYEKLSLFCFICGKLGHGESFYPFRLKIESGKISFGWDLSLRAVSRRRAMVVSRWLREADGSQCCADNMGSSNHRINSNLMIDSARNLGRNFGQQSNPNLIPLGPNQHLSRCG</sequence>
<dbReference type="EMBL" id="JAIQCV010000002">
    <property type="protein sequence ID" value="KAH1120938.1"/>
    <property type="molecule type" value="Genomic_DNA"/>
</dbReference>
<evidence type="ECO:0000313" key="2">
    <source>
        <dbReference type="EMBL" id="KAH1120938.1"/>
    </source>
</evidence>
<name>A0A9D3WCZ7_9ROSI</name>
<dbReference type="OrthoDB" id="1031007at2759"/>
<proteinExistence type="predicted"/>
<keyword evidence="3" id="KW-1185">Reference proteome</keyword>